<dbReference type="EMBL" id="BMOD01000029">
    <property type="protein sequence ID" value="GGJ54220.1"/>
    <property type="molecule type" value="Genomic_DNA"/>
</dbReference>
<dbReference type="RefSeq" id="WP_189007471.1">
    <property type="nucleotide sequence ID" value="NZ_BMOD01000029.1"/>
</dbReference>
<sequence length="109" mass="12685">MGRTSCLKALLYPEPMHDLYQEEVFIENSSEQSMYVELEMTGTVYDLQPRQVLKVLVTYDLPRLPGASHFYVQWSSRGLTYYVANTAVQSLHLVRYTVWIDDKIVGEFD</sequence>
<protein>
    <submittedName>
        <fullName evidence="1">Uncharacterized protein</fullName>
    </submittedName>
</protein>
<dbReference type="Proteomes" id="UP000632222">
    <property type="component" value="Unassembled WGS sequence"/>
</dbReference>
<evidence type="ECO:0000313" key="2">
    <source>
        <dbReference type="Proteomes" id="UP000632222"/>
    </source>
</evidence>
<evidence type="ECO:0000313" key="1">
    <source>
        <dbReference type="EMBL" id="GGJ54220.1"/>
    </source>
</evidence>
<keyword evidence="2" id="KW-1185">Reference proteome</keyword>
<reference evidence="2" key="1">
    <citation type="journal article" date="2019" name="Int. J. Syst. Evol. Microbiol.">
        <title>The Global Catalogue of Microorganisms (GCM) 10K type strain sequencing project: providing services to taxonomists for standard genome sequencing and annotation.</title>
        <authorList>
            <consortium name="The Broad Institute Genomics Platform"/>
            <consortium name="The Broad Institute Genome Sequencing Center for Infectious Disease"/>
            <person name="Wu L."/>
            <person name="Ma J."/>
        </authorList>
    </citation>
    <scope>NUCLEOTIDE SEQUENCE [LARGE SCALE GENOMIC DNA]</scope>
    <source>
        <strain evidence="2">JCM 14370</strain>
    </source>
</reference>
<accession>A0ABQ2DDH6</accession>
<proteinExistence type="predicted"/>
<gene>
    <name evidence="1" type="ORF">GCM10008938_45370</name>
</gene>
<name>A0ABQ2DDH6_9DEIO</name>
<organism evidence="1 2">
    <name type="scientific">Deinococcus roseus</name>
    <dbReference type="NCBI Taxonomy" id="392414"/>
    <lineage>
        <taxon>Bacteria</taxon>
        <taxon>Thermotogati</taxon>
        <taxon>Deinococcota</taxon>
        <taxon>Deinococci</taxon>
        <taxon>Deinococcales</taxon>
        <taxon>Deinococcaceae</taxon>
        <taxon>Deinococcus</taxon>
    </lineage>
</organism>
<comment type="caution">
    <text evidence="1">The sequence shown here is derived from an EMBL/GenBank/DDBJ whole genome shotgun (WGS) entry which is preliminary data.</text>
</comment>